<accession>A0ABU5D6C8</accession>
<dbReference type="EMBL" id="JARDVI010000006">
    <property type="protein sequence ID" value="MDY0419534.1"/>
    <property type="molecule type" value="Genomic_DNA"/>
</dbReference>
<evidence type="ECO:0000313" key="9">
    <source>
        <dbReference type="EMBL" id="MDY0419534.1"/>
    </source>
</evidence>
<feature type="transmembrane region" description="Helical" evidence="7">
    <location>
        <begin position="129"/>
        <end position="151"/>
    </location>
</feature>
<feature type="transmembrane region" description="Helical" evidence="7">
    <location>
        <begin position="197"/>
        <end position="222"/>
    </location>
</feature>
<evidence type="ECO:0000256" key="1">
    <source>
        <dbReference type="ARBA" id="ARBA00004651"/>
    </source>
</evidence>
<dbReference type="Proteomes" id="UP001270266">
    <property type="component" value="Unassembled WGS sequence"/>
</dbReference>
<name>A0ABU5D6C8_9ENTR</name>
<feature type="transmembrane region" description="Helical" evidence="7">
    <location>
        <begin position="267"/>
        <end position="286"/>
    </location>
</feature>
<keyword evidence="3" id="KW-1003">Cell membrane</keyword>
<keyword evidence="10" id="KW-1185">Reference proteome</keyword>
<evidence type="ECO:0000256" key="6">
    <source>
        <dbReference type="ARBA" id="ARBA00023136"/>
    </source>
</evidence>
<feature type="transmembrane region" description="Helical" evidence="7">
    <location>
        <begin position="157"/>
        <end position="176"/>
    </location>
</feature>
<dbReference type="InterPro" id="IPR011701">
    <property type="entry name" value="MFS"/>
</dbReference>
<dbReference type="Pfam" id="PF07690">
    <property type="entry name" value="MFS_1"/>
    <property type="match status" value="1"/>
</dbReference>
<comment type="subcellular location">
    <subcellularLocation>
        <location evidence="1">Cell membrane</location>
        <topology evidence="1">Multi-pass membrane protein</topology>
    </subcellularLocation>
</comment>
<keyword evidence="4 7" id="KW-0812">Transmembrane</keyword>
<feature type="transmembrane region" description="Helical" evidence="7">
    <location>
        <begin position="71"/>
        <end position="90"/>
    </location>
</feature>
<keyword evidence="5 7" id="KW-1133">Transmembrane helix</keyword>
<dbReference type="PANTHER" id="PTHR23521">
    <property type="entry name" value="TRANSPORTER MFS SUPERFAMILY"/>
    <property type="match status" value="1"/>
</dbReference>
<evidence type="ECO:0000256" key="4">
    <source>
        <dbReference type="ARBA" id="ARBA00022692"/>
    </source>
</evidence>
<dbReference type="InterPro" id="IPR036259">
    <property type="entry name" value="MFS_trans_sf"/>
</dbReference>
<feature type="transmembrane region" description="Helical" evidence="7">
    <location>
        <begin position="292"/>
        <end position="310"/>
    </location>
</feature>
<dbReference type="InterPro" id="IPR020846">
    <property type="entry name" value="MFS_dom"/>
</dbReference>
<dbReference type="PANTHER" id="PTHR23521:SF2">
    <property type="entry name" value="TRANSPORTER MFS SUPERFAMILY"/>
    <property type="match status" value="1"/>
</dbReference>
<dbReference type="CDD" id="cd17477">
    <property type="entry name" value="MFS_YcaD_like"/>
    <property type="match status" value="1"/>
</dbReference>
<evidence type="ECO:0000256" key="7">
    <source>
        <dbReference type="SAM" id="Phobius"/>
    </source>
</evidence>
<keyword evidence="2" id="KW-0813">Transport</keyword>
<evidence type="ECO:0000259" key="8">
    <source>
        <dbReference type="PROSITE" id="PS50850"/>
    </source>
</evidence>
<protein>
    <submittedName>
        <fullName evidence="9">MFS transporter</fullName>
    </submittedName>
</protein>
<evidence type="ECO:0000256" key="5">
    <source>
        <dbReference type="ARBA" id="ARBA00022989"/>
    </source>
</evidence>
<comment type="caution">
    <text evidence="9">The sequence shown here is derived from an EMBL/GenBank/DDBJ whole genome shotgun (WGS) entry which is preliminary data.</text>
</comment>
<feature type="domain" description="Major facilitator superfamily (MFS) profile" evidence="8">
    <location>
        <begin position="194"/>
        <end position="376"/>
    </location>
</feature>
<evidence type="ECO:0000313" key="10">
    <source>
        <dbReference type="Proteomes" id="UP001270266"/>
    </source>
</evidence>
<gene>
    <name evidence="9" type="ORF">PYW49_17945</name>
</gene>
<feature type="transmembrane region" description="Helical" evidence="7">
    <location>
        <begin position="234"/>
        <end position="255"/>
    </location>
</feature>
<keyword evidence="6 7" id="KW-0472">Membrane</keyword>
<sequence length="376" mass="40453">MISIKRLIALIFSVSVFSLTYGLSSPLIAFKLHAAGMSESMLGFNAAMHAVGVFIIAPFLPALFHKFRPVTLIVASLTAIAMIFMLFTVVPLPVWFVLRMGLGLFSEIIMVQTETWLNGSTVERARGKVLALYTSGMSLGFASGPLILAWTGSKGDLAFYAAALLAAIAIILIAATGMPRTNGHHDTPTTLRNSLKLATLPVIATMLNASVEVLGMNFLSLYATRLGWSESASALLISVLMFGAIILQLPIGWLADKVNRLMLMRSLAFIAAVLAFVWPHILAFHLLSYAMLFLWGGIFVGIYTVAITWVGERFKGGQLAGIYAAMSVAWGVGAMAGPLLGGVAMQFSLHGLPWLTAALCLLFALVSLFRPFRSYS</sequence>
<dbReference type="RefSeq" id="WP_320387122.1">
    <property type="nucleotide sequence ID" value="NZ_JARDVI010000006.1"/>
</dbReference>
<proteinExistence type="predicted"/>
<evidence type="ECO:0000256" key="2">
    <source>
        <dbReference type="ARBA" id="ARBA00022448"/>
    </source>
</evidence>
<reference evidence="9 10" key="1">
    <citation type="submission" date="2023-02" db="EMBL/GenBank/DDBJ databases">
        <title>The draft genomes of Enterobacter strains.</title>
        <authorList>
            <person name="He Y."/>
            <person name="Feng Y."/>
            <person name="Zong Z."/>
        </authorList>
    </citation>
    <scope>NUCLEOTIDE SEQUENCE [LARGE SCALE GENOMIC DNA]</scope>
    <source>
        <strain evidence="9 10">170198</strain>
    </source>
</reference>
<feature type="transmembrane region" description="Helical" evidence="7">
    <location>
        <begin position="351"/>
        <end position="369"/>
    </location>
</feature>
<dbReference type="Gene3D" id="1.20.1250.20">
    <property type="entry name" value="MFS general substrate transporter like domains"/>
    <property type="match status" value="2"/>
</dbReference>
<feature type="transmembrane region" description="Helical" evidence="7">
    <location>
        <begin position="96"/>
        <end position="117"/>
    </location>
</feature>
<dbReference type="SUPFAM" id="SSF103473">
    <property type="entry name" value="MFS general substrate transporter"/>
    <property type="match status" value="1"/>
</dbReference>
<feature type="transmembrane region" description="Helical" evidence="7">
    <location>
        <begin position="46"/>
        <end position="64"/>
    </location>
</feature>
<dbReference type="PROSITE" id="PS50850">
    <property type="entry name" value="MFS"/>
    <property type="match status" value="1"/>
</dbReference>
<feature type="transmembrane region" description="Helical" evidence="7">
    <location>
        <begin position="322"/>
        <end position="345"/>
    </location>
</feature>
<dbReference type="InterPro" id="IPR047200">
    <property type="entry name" value="MFS_YcaD-like"/>
</dbReference>
<organism evidence="9 10">
    <name type="scientific">Enterobacter chinensis</name>
    <dbReference type="NCBI Taxonomy" id="3030997"/>
    <lineage>
        <taxon>Bacteria</taxon>
        <taxon>Pseudomonadati</taxon>
        <taxon>Pseudomonadota</taxon>
        <taxon>Gammaproteobacteria</taxon>
        <taxon>Enterobacterales</taxon>
        <taxon>Enterobacteriaceae</taxon>
        <taxon>Enterobacter</taxon>
    </lineage>
</organism>
<evidence type="ECO:0000256" key="3">
    <source>
        <dbReference type="ARBA" id="ARBA00022475"/>
    </source>
</evidence>